<feature type="region of interest" description="Disordered" evidence="1">
    <location>
        <begin position="193"/>
        <end position="282"/>
    </location>
</feature>
<feature type="compositionally biased region" description="Low complexity" evidence="1">
    <location>
        <begin position="45"/>
        <end position="56"/>
    </location>
</feature>
<gene>
    <name evidence="2" type="ORF">LTR78_000395</name>
</gene>
<reference evidence="2" key="1">
    <citation type="submission" date="2023-07" db="EMBL/GenBank/DDBJ databases">
        <title>Black Yeasts Isolated from many extreme environments.</title>
        <authorList>
            <person name="Coleine C."/>
            <person name="Stajich J.E."/>
            <person name="Selbmann L."/>
        </authorList>
    </citation>
    <scope>NUCLEOTIDE SEQUENCE</scope>
    <source>
        <strain evidence="2">CCFEE 5485</strain>
    </source>
</reference>
<comment type="caution">
    <text evidence="2">The sequence shown here is derived from an EMBL/GenBank/DDBJ whole genome shotgun (WGS) entry which is preliminary data.</text>
</comment>
<dbReference type="AlphaFoldDB" id="A0AAE0WXX5"/>
<evidence type="ECO:0000256" key="1">
    <source>
        <dbReference type="SAM" id="MobiDB-lite"/>
    </source>
</evidence>
<feature type="region of interest" description="Disordered" evidence="1">
    <location>
        <begin position="391"/>
        <end position="435"/>
    </location>
</feature>
<organism evidence="2 3">
    <name type="scientific">Recurvomyces mirabilis</name>
    <dbReference type="NCBI Taxonomy" id="574656"/>
    <lineage>
        <taxon>Eukaryota</taxon>
        <taxon>Fungi</taxon>
        <taxon>Dikarya</taxon>
        <taxon>Ascomycota</taxon>
        <taxon>Pezizomycotina</taxon>
        <taxon>Dothideomycetes</taxon>
        <taxon>Dothideomycetidae</taxon>
        <taxon>Mycosphaerellales</taxon>
        <taxon>Teratosphaeriaceae</taxon>
        <taxon>Recurvomyces</taxon>
    </lineage>
</organism>
<feature type="compositionally biased region" description="Low complexity" evidence="1">
    <location>
        <begin position="1"/>
        <end position="13"/>
    </location>
</feature>
<dbReference type="EMBL" id="JAUTXT010000001">
    <property type="protein sequence ID" value="KAK3680018.1"/>
    <property type="molecule type" value="Genomic_DNA"/>
</dbReference>
<dbReference type="InterPro" id="IPR034443">
    <property type="entry name" value="PB1A10.08"/>
</dbReference>
<protein>
    <submittedName>
        <fullName evidence="2">Uncharacterized protein</fullName>
    </submittedName>
</protein>
<dbReference type="Proteomes" id="UP001274830">
    <property type="component" value="Unassembled WGS sequence"/>
</dbReference>
<proteinExistence type="predicted"/>
<feature type="compositionally biased region" description="Polar residues" evidence="1">
    <location>
        <begin position="264"/>
        <end position="282"/>
    </location>
</feature>
<evidence type="ECO:0000313" key="3">
    <source>
        <dbReference type="Proteomes" id="UP001274830"/>
    </source>
</evidence>
<name>A0AAE0WXX5_9PEZI</name>
<feature type="region of interest" description="Disordered" evidence="1">
    <location>
        <begin position="1"/>
        <end position="105"/>
    </location>
</feature>
<feature type="compositionally biased region" description="Basic and acidic residues" evidence="1">
    <location>
        <begin position="229"/>
        <end position="244"/>
    </location>
</feature>
<sequence>MVPRSYRYSSSPPKDAVIVDEKSGGRRSHRKPAQPREPETSKSRATPTTPIAAEPAHVASRPVAVPQSRLDRIQGSMPKTLASHGQHISTRSRRRAPQGHDPNALPPAVAALLAMTAIPPRRPTQSRKQSREQRRVSIDELVHDWKNDDKLKASYSSSPALSVLLEDVSDGEDTVAASQDSCVDDGYLCNRSASSESVPSLDLDDRSVLSLSSPRTPASLRSRRSLTNLKRDKPRPSLSREETVSIHPLASPAPQAESDEEDIVSSNAGSRPSTPKSRSSFTSNLTTSLRALKNVTLSSIASFSLNSATAASQRSQPSRFTDVMLWSHPYLFPRLSSEIRPAIQGTATEAQRRYHNPLPLSFEELEAPFQLALHAPYLREEVAEMPTIQMQTYGGKPGKRKGLSNQKRAASPDPNSEAGRALQSASGTRQREPRENSDFLRVVVLEMNMRREGKLETGRARIWLPPRQVSTPSAAVSTVPERWVGLNAYP</sequence>
<dbReference type="PANTHER" id="PTHR42051:SF1">
    <property type="entry name" value="MEIOTICALLY UP-REGULATED PROTEIN PB1A10.08"/>
    <property type="match status" value="1"/>
</dbReference>
<evidence type="ECO:0000313" key="2">
    <source>
        <dbReference type="EMBL" id="KAK3680018.1"/>
    </source>
</evidence>
<accession>A0AAE0WXX5</accession>
<dbReference type="PANTHER" id="PTHR42051">
    <property type="entry name" value="MEIOTICALLY UP-REGULATED PROTEIN PB1A10.08"/>
    <property type="match status" value="1"/>
</dbReference>
<keyword evidence="3" id="KW-1185">Reference proteome</keyword>